<dbReference type="InterPro" id="IPR011701">
    <property type="entry name" value="MFS"/>
</dbReference>
<evidence type="ECO:0000256" key="4">
    <source>
        <dbReference type="ARBA" id="ARBA00023136"/>
    </source>
</evidence>
<feature type="transmembrane region" description="Helical" evidence="7">
    <location>
        <begin position="333"/>
        <end position="352"/>
    </location>
</feature>
<dbReference type="Proteomes" id="UP001198565">
    <property type="component" value="Unassembled WGS sequence"/>
</dbReference>
<feature type="transmembrane region" description="Helical" evidence="7">
    <location>
        <begin position="389"/>
        <end position="407"/>
    </location>
</feature>
<feature type="transmembrane region" description="Helical" evidence="7">
    <location>
        <begin position="254"/>
        <end position="272"/>
    </location>
</feature>
<keyword evidence="2 7" id="KW-0812">Transmembrane</keyword>
<feature type="transmembrane region" description="Helical" evidence="7">
    <location>
        <begin position="60"/>
        <end position="82"/>
    </location>
</feature>
<dbReference type="EMBL" id="JAINVZ010000008">
    <property type="protein sequence ID" value="MBY8886039.1"/>
    <property type="molecule type" value="Genomic_DNA"/>
</dbReference>
<dbReference type="Gene3D" id="1.20.1720.10">
    <property type="entry name" value="Multidrug resistance protein D"/>
    <property type="match status" value="1"/>
</dbReference>
<keyword evidence="10" id="KW-1185">Reference proteome</keyword>
<feature type="transmembrane region" description="Helical" evidence="7">
    <location>
        <begin position="20"/>
        <end position="48"/>
    </location>
</feature>
<feature type="transmembrane region" description="Helical" evidence="7">
    <location>
        <begin position="157"/>
        <end position="180"/>
    </location>
</feature>
<feature type="compositionally biased region" description="Basic and acidic residues" evidence="6">
    <location>
        <begin position="567"/>
        <end position="585"/>
    </location>
</feature>
<comment type="caution">
    <text evidence="9">The sequence shown here is derived from an EMBL/GenBank/DDBJ whole genome shotgun (WGS) entry which is preliminary data.</text>
</comment>
<dbReference type="InterPro" id="IPR020846">
    <property type="entry name" value="MFS_dom"/>
</dbReference>
<feature type="transmembrane region" description="Helical" evidence="7">
    <location>
        <begin position="223"/>
        <end position="242"/>
    </location>
</feature>
<dbReference type="PANTHER" id="PTHR42718">
    <property type="entry name" value="MAJOR FACILITATOR SUPERFAMILY MULTIDRUG TRANSPORTER MFSC"/>
    <property type="match status" value="1"/>
</dbReference>
<name>A0ABS7QTM5_9ACTN</name>
<accession>A0ABS7QTM5</accession>
<dbReference type="CDD" id="cd17321">
    <property type="entry name" value="MFS_MMR_MDR_like"/>
    <property type="match status" value="1"/>
</dbReference>
<evidence type="ECO:0000256" key="6">
    <source>
        <dbReference type="SAM" id="MobiDB-lite"/>
    </source>
</evidence>
<feature type="transmembrane region" description="Helical" evidence="7">
    <location>
        <begin position="532"/>
        <end position="556"/>
    </location>
</feature>
<feature type="transmembrane region" description="Helical" evidence="7">
    <location>
        <begin position="94"/>
        <end position="111"/>
    </location>
</feature>
<evidence type="ECO:0000256" key="3">
    <source>
        <dbReference type="ARBA" id="ARBA00022989"/>
    </source>
</evidence>
<gene>
    <name evidence="9" type="ORF">K7472_14400</name>
</gene>
<evidence type="ECO:0000259" key="8">
    <source>
        <dbReference type="PROSITE" id="PS50850"/>
    </source>
</evidence>
<dbReference type="Gene3D" id="1.20.1250.20">
    <property type="entry name" value="MFS general substrate transporter like domains"/>
    <property type="match status" value="1"/>
</dbReference>
<feature type="transmembrane region" description="Helical" evidence="7">
    <location>
        <begin position="186"/>
        <end position="203"/>
    </location>
</feature>
<dbReference type="Pfam" id="PF07690">
    <property type="entry name" value="MFS_1"/>
    <property type="match status" value="1"/>
</dbReference>
<dbReference type="PANTHER" id="PTHR42718:SF49">
    <property type="entry name" value="EXPORT PROTEIN"/>
    <property type="match status" value="1"/>
</dbReference>
<keyword evidence="3 7" id="KW-1133">Transmembrane helix</keyword>
<feature type="transmembrane region" description="Helical" evidence="7">
    <location>
        <begin position="123"/>
        <end position="145"/>
    </location>
</feature>
<feature type="region of interest" description="Disordered" evidence="6">
    <location>
        <begin position="561"/>
        <end position="585"/>
    </location>
</feature>
<protein>
    <submittedName>
        <fullName evidence="9">MFS transporter</fullName>
    </submittedName>
</protein>
<dbReference type="RefSeq" id="WP_222977877.1">
    <property type="nucleotide sequence ID" value="NZ_JAINVZ010000008.1"/>
</dbReference>
<evidence type="ECO:0000313" key="10">
    <source>
        <dbReference type="Proteomes" id="UP001198565"/>
    </source>
</evidence>
<evidence type="ECO:0000313" key="9">
    <source>
        <dbReference type="EMBL" id="MBY8886039.1"/>
    </source>
</evidence>
<dbReference type="PROSITE" id="PS50850">
    <property type="entry name" value="MFS"/>
    <property type="match status" value="1"/>
</dbReference>
<keyword evidence="4 7" id="KW-0472">Membrane</keyword>
<feature type="transmembrane region" description="Helical" evidence="7">
    <location>
        <begin position="293"/>
        <end position="321"/>
    </location>
</feature>
<dbReference type="InterPro" id="IPR036259">
    <property type="entry name" value="MFS_trans_sf"/>
</dbReference>
<evidence type="ECO:0000256" key="7">
    <source>
        <dbReference type="SAM" id="Phobius"/>
    </source>
</evidence>
<evidence type="ECO:0000256" key="2">
    <source>
        <dbReference type="ARBA" id="ARBA00022692"/>
    </source>
</evidence>
<comment type="subcellular location">
    <subcellularLocation>
        <location evidence="1">Cell membrane</location>
        <topology evidence="1">Multi-pass membrane protein</topology>
    </subcellularLocation>
</comment>
<dbReference type="SUPFAM" id="SSF103473">
    <property type="entry name" value="MFS general substrate transporter"/>
    <property type="match status" value="1"/>
</dbReference>
<keyword evidence="5" id="KW-0046">Antibiotic resistance</keyword>
<feature type="transmembrane region" description="Helical" evidence="7">
    <location>
        <begin position="439"/>
        <end position="457"/>
    </location>
</feature>
<proteinExistence type="predicted"/>
<evidence type="ECO:0000256" key="5">
    <source>
        <dbReference type="ARBA" id="ARBA00023251"/>
    </source>
</evidence>
<evidence type="ECO:0000256" key="1">
    <source>
        <dbReference type="ARBA" id="ARBA00004651"/>
    </source>
</evidence>
<feature type="domain" description="Major facilitator superfamily (MFS) profile" evidence="8">
    <location>
        <begin position="22"/>
        <end position="562"/>
    </location>
</feature>
<sequence length="585" mass="61535">MTDPTASRAPRRSPGDRYQWTALTNTTAAVFMSALDGSIVLIALPAIFRGVHLDPLAPGNIAYLLWMIMGYRLVQAVLVVTVGRLGDMYGRVRIYNSGFAVFTFASVLLSFDPLDGGHGAMWLIAWRLVQAVGGSMLTANSAAILTDAFPKERRGFALGINQVAGLAGMFIGLVAGGLLSAWDWRAVFWVNVPVGVFFTVWAYRTLRETGGRGGGRIDWWGNVTFAVGLSAVLIAVTFGLQPYGGHTMGWTDPLVDWLISGGLLLLAAFVVIENRVAAPMIQLSLFRLRAFTFGNLAGLAISIGRGGMQFVLIIWLQGIWLPLHGYDYGATPLWAGIFMLPLTAGFLAAGPVSGYLSDRLGSRGLATGGALLFGASFLGLMLLPMDFGYGTFAVLIAVNGIASGMFASPNSSSIMGSVPARSRGVASGMRATFQNSGTAVSIGVFFSLMIAGLASSLPHTLAAGLRQQGVPAHVAAQVGNLPPVSSLFAAQLGVNPVQHLLRPSGALAHLTATQQRTLTGREFFPSLIAGPFHSGLVVVFAFGAALAFLAALASLLRGNGPTRTRKSHEAATGDPLARPDRSANA</sequence>
<feature type="transmembrane region" description="Helical" evidence="7">
    <location>
        <begin position="364"/>
        <end position="383"/>
    </location>
</feature>
<organism evidence="9 10">
    <name type="scientific">Streptantibioticus parmotrematis</name>
    <dbReference type="NCBI Taxonomy" id="2873249"/>
    <lineage>
        <taxon>Bacteria</taxon>
        <taxon>Bacillati</taxon>
        <taxon>Actinomycetota</taxon>
        <taxon>Actinomycetes</taxon>
        <taxon>Kitasatosporales</taxon>
        <taxon>Streptomycetaceae</taxon>
        <taxon>Streptantibioticus</taxon>
    </lineage>
</organism>
<reference evidence="9 10" key="1">
    <citation type="submission" date="2021-08" db="EMBL/GenBank/DDBJ databases">
        <title>Streptomyces sp. PTM05 isolated from lichen.</title>
        <authorList>
            <person name="Somphong A."/>
            <person name="Phongsopitanun W."/>
            <person name="Tanasupawat S."/>
        </authorList>
    </citation>
    <scope>NUCLEOTIDE SEQUENCE [LARGE SCALE GENOMIC DNA]</scope>
    <source>
        <strain evidence="9 10">Ptm05</strain>
    </source>
</reference>